<keyword evidence="5" id="KW-1133">Transmembrane helix</keyword>
<evidence type="ECO:0000256" key="3">
    <source>
        <dbReference type="SAM" id="Coils"/>
    </source>
</evidence>
<keyword evidence="2 3" id="KW-0175">Coiled coil</keyword>
<protein>
    <submittedName>
        <fullName evidence="9">HlyD family efflux transporter periplasmic adaptor subunit</fullName>
    </submittedName>
</protein>
<reference evidence="9 10" key="1">
    <citation type="submission" date="2018-10" db="EMBL/GenBank/DDBJ databases">
        <authorList>
            <person name="Grouzdev D.S."/>
            <person name="Krutkina M.S."/>
            <person name="Tourova T.P."/>
            <person name="Nazina T.N."/>
        </authorList>
    </citation>
    <scope>NUCLEOTIDE SEQUENCE [LARGE SCALE GENOMIC DNA]</scope>
    <source>
        <strain evidence="9 10">435</strain>
    </source>
</reference>
<dbReference type="InterPro" id="IPR050465">
    <property type="entry name" value="UPF0194_transport"/>
</dbReference>
<sequence length="512" mass="54097">MQSEPNFFLKQLNILSSGLKRRKIIIGISAIIVLALAGFYVLGGAKKAEGNYITETVKRGTVTSTIPASGIVEPVSTVSLSFKNSEVIKKIYVKVGDRVTAGQLLAEQDTANLEAQVSQAAANLKEATAKLELLKKGARPEEIARAEADVKMARASYDLAKSNLERYQQFYQEGYISQADLDKVVNDYVTAEAKLKQAEESLKLLQAGNRPEDIAAAAAQVESRRAQLQMAQKELAESRMVSPINGIVSAINGSEGQRAVANNNNTSGGGFIVVISQALQVKAQINEADIGRLKVGQRAEFTVNSFPNKTFTGRVSSISPQAYTESNVQLYDAIIQLDENQQGLMAGMPANVNIIVERHENTLTIPKGAVTYAVSYLNKMRQSGALKPESSGGGFGGGRPNSLQAGGSVSSVRGGSGNAAGTSGPARGNEREQQAFVLVLDKSGNPVPRRVVLGLSDLTSYEVLAGLDEGDRVVVGSLGQEAASVRSQGNNPPFMPGAVGGGMPRVGGGGMR</sequence>
<dbReference type="InterPro" id="IPR058627">
    <property type="entry name" value="MdtA-like_C"/>
</dbReference>
<name>A0A494WY21_9FIRM</name>
<evidence type="ECO:0000313" key="10">
    <source>
        <dbReference type="Proteomes" id="UP000271256"/>
    </source>
</evidence>
<dbReference type="EMBL" id="RBWE01000001">
    <property type="protein sequence ID" value="RKO65777.1"/>
    <property type="molecule type" value="Genomic_DNA"/>
</dbReference>
<dbReference type="Gene3D" id="2.40.30.170">
    <property type="match status" value="1"/>
</dbReference>
<dbReference type="SUPFAM" id="SSF111369">
    <property type="entry name" value="HlyD-like secretion proteins"/>
    <property type="match status" value="1"/>
</dbReference>
<keyword evidence="10" id="KW-1185">Reference proteome</keyword>
<keyword evidence="5" id="KW-0812">Transmembrane</keyword>
<proteinExistence type="predicted"/>
<gene>
    <name evidence="9" type="ORF">D7024_01535</name>
</gene>
<organism evidence="9 10">
    <name type="scientific">Desulfofundulus salinus</name>
    <dbReference type="NCBI Taxonomy" id="2419843"/>
    <lineage>
        <taxon>Bacteria</taxon>
        <taxon>Bacillati</taxon>
        <taxon>Bacillota</taxon>
        <taxon>Clostridia</taxon>
        <taxon>Eubacteriales</taxon>
        <taxon>Peptococcaceae</taxon>
        <taxon>Desulfofundulus</taxon>
    </lineage>
</organism>
<evidence type="ECO:0000256" key="2">
    <source>
        <dbReference type="ARBA" id="ARBA00023054"/>
    </source>
</evidence>
<evidence type="ECO:0000256" key="5">
    <source>
        <dbReference type="SAM" id="Phobius"/>
    </source>
</evidence>
<dbReference type="GO" id="GO:0030313">
    <property type="term" value="C:cell envelope"/>
    <property type="evidence" value="ECO:0007669"/>
    <property type="project" value="UniProtKB-SubCell"/>
</dbReference>
<accession>A0A494WY21</accession>
<evidence type="ECO:0000256" key="1">
    <source>
        <dbReference type="ARBA" id="ARBA00004196"/>
    </source>
</evidence>
<evidence type="ECO:0000256" key="4">
    <source>
        <dbReference type="SAM" id="MobiDB-lite"/>
    </source>
</evidence>
<feature type="domain" description="YbhG-like alpha-helical hairpin" evidence="6">
    <location>
        <begin position="109"/>
        <end position="235"/>
    </location>
</feature>
<dbReference type="InterPro" id="IPR058792">
    <property type="entry name" value="Beta-barrel_RND_2"/>
</dbReference>
<dbReference type="Gene3D" id="2.40.420.20">
    <property type="match status" value="1"/>
</dbReference>
<dbReference type="PANTHER" id="PTHR32347">
    <property type="entry name" value="EFFLUX SYSTEM COMPONENT YKNX-RELATED"/>
    <property type="match status" value="1"/>
</dbReference>
<dbReference type="Proteomes" id="UP000271256">
    <property type="component" value="Unassembled WGS sequence"/>
</dbReference>
<evidence type="ECO:0000259" key="6">
    <source>
        <dbReference type="Pfam" id="PF25881"/>
    </source>
</evidence>
<dbReference type="SUPFAM" id="SSF56954">
    <property type="entry name" value="Outer membrane efflux proteins (OEP)"/>
    <property type="match status" value="1"/>
</dbReference>
<feature type="compositionally biased region" description="Gly residues" evidence="4">
    <location>
        <begin position="498"/>
        <end position="512"/>
    </location>
</feature>
<comment type="caution">
    <text evidence="9">The sequence shown here is derived from an EMBL/GenBank/DDBJ whole genome shotgun (WGS) entry which is preliminary data.</text>
</comment>
<evidence type="ECO:0000259" key="8">
    <source>
        <dbReference type="Pfam" id="PF25967"/>
    </source>
</evidence>
<dbReference type="RefSeq" id="WP_121450246.1">
    <property type="nucleotide sequence ID" value="NZ_RBWE01000001.1"/>
</dbReference>
<feature type="region of interest" description="Disordered" evidence="4">
    <location>
        <begin position="487"/>
        <end position="512"/>
    </location>
</feature>
<feature type="transmembrane region" description="Helical" evidence="5">
    <location>
        <begin position="24"/>
        <end position="43"/>
    </location>
</feature>
<evidence type="ECO:0000313" key="9">
    <source>
        <dbReference type="EMBL" id="RKO65777.1"/>
    </source>
</evidence>
<dbReference type="Gene3D" id="2.40.50.100">
    <property type="match status" value="1"/>
</dbReference>
<feature type="domain" description="CusB-like beta-barrel" evidence="7">
    <location>
        <begin position="281"/>
        <end position="354"/>
    </location>
</feature>
<dbReference type="AlphaFoldDB" id="A0A494WY21"/>
<comment type="subcellular location">
    <subcellularLocation>
        <location evidence="1">Cell envelope</location>
    </subcellularLocation>
</comment>
<keyword evidence="5" id="KW-0472">Membrane</keyword>
<feature type="region of interest" description="Disordered" evidence="4">
    <location>
        <begin position="385"/>
        <end position="429"/>
    </location>
</feature>
<dbReference type="Pfam" id="PF25954">
    <property type="entry name" value="Beta-barrel_RND_2"/>
    <property type="match status" value="1"/>
</dbReference>
<feature type="domain" description="Multidrug resistance protein MdtA-like C-terminal permuted SH3" evidence="8">
    <location>
        <begin position="429"/>
        <end position="478"/>
    </location>
</feature>
<dbReference type="Pfam" id="PF25967">
    <property type="entry name" value="RND-MFP_C"/>
    <property type="match status" value="1"/>
</dbReference>
<dbReference type="Pfam" id="PF25881">
    <property type="entry name" value="HH_YBHG"/>
    <property type="match status" value="1"/>
</dbReference>
<dbReference type="OrthoDB" id="250565at2"/>
<dbReference type="Gene3D" id="1.10.287.470">
    <property type="entry name" value="Helix hairpin bin"/>
    <property type="match status" value="2"/>
</dbReference>
<dbReference type="InterPro" id="IPR059052">
    <property type="entry name" value="HH_YbhG-like"/>
</dbReference>
<feature type="coiled-coil region" evidence="3">
    <location>
        <begin position="110"/>
        <end position="234"/>
    </location>
</feature>
<evidence type="ECO:0000259" key="7">
    <source>
        <dbReference type="Pfam" id="PF25954"/>
    </source>
</evidence>